<organism evidence="7 8">
    <name type="scientific">Plakobranchus ocellatus</name>
    <dbReference type="NCBI Taxonomy" id="259542"/>
    <lineage>
        <taxon>Eukaryota</taxon>
        <taxon>Metazoa</taxon>
        <taxon>Spiralia</taxon>
        <taxon>Lophotrochozoa</taxon>
        <taxon>Mollusca</taxon>
        <taxon>Gastropoda</taxon>
        <taxon>Heterobranchia</taxon>
        <taxon>Euthyneura</taxon>
        <taxon>Panpulmonata</taxon>
        <taxon>Sacoglossa</taxon>
        <taxon>Placobranchoidea</taxon>
        <taxon>Plakobranchidae</taxon>
        <taxon>Plakobranchus</taxon>
    </lineage>
</organism>
<dbReference type="Gene3D" id="1.10.579.10">
    <property type="entry name" value="DNA Cyclobutane Dipyrimidine Photolyase, subunit A, domain 3"/>
    <property type="match status" value="1"/>
</dbReference>
<evidence type="ECO:0000313" key="8">
    <source>
        <dbReference type="Proteomes" id="UP000735302"/>
    </source>
</evidence>
<name>A0AAV4DH81_9GAST</name>
<accession>A0AAV4DH81</accession>
<proteinExistence type="inferred from homology"/>
<dbReference type="InterPro" id="IPR014729">
    <property type="entry name" value="Rossmann-like_a/b/a_fold"/>
</dbReference>
<dbReference type="EMBL" id="BLXT01007889">
    <property type="protein sequence ID" value="GFO43536.1"/>
    <property type="molecule type" value="Genomic_DNA"/>
</dbReference>
<dbReference type="InterPro" id="IPR036155">
    <property type="entry name" value="Crypto/Photolyase_N_sf"/>
</dbReference>
<evidence type="ECO:0000256" key="1">
    <source>
        <dbReference type="ARBA" id="ARBA00005862"/>
    </source>
</evidence>
<feature type="site" description="Electron transfer via tryptophanyl radical" evidence="5">
    <location>
        <position position="342"/>
    </location>
</feature>
<dbReference type="PANTHER" id="PTHR11455:SF30">
    <property type="entry name" value="CRYPTOCHROME-1"/>
    <property type="match status" value="1"/>
</dbReference>
<dbReference type="FunFam" id="1.10.579.10:FF:000001">
    <property type="entry name" value="Cryptochrome 1"/>
    <property type="match status" value="1"/>
</dbReference>
<dbReference type="InterPro" id="IPR036134">
    <property type="entry name" value="Crypto/Photolyase_FAD-like_sf"/>
</dbReference>
<evidence type="ECO:0000259" key="6">
    <source>
        <dbReference type="PROSITE" id="PS51645"/>
    </source>
</evidence>
<dbReference type="GO" id="GO:0032922">
    <property type="term" value="P:circadian regulation of gene expression"/>
    <property type="evidence" value="ECO:0007669"/>
    <property type="project" value="TreeGrafter"/>
</dbReference>
<protein>
    <submittedName>
        <fullName evidence="7">Cryptochrome-1</fullName>
    </submittedName>
</protein>
<sequence length="566" mass="64438">MDSAPENNAAEQSSGTLTPSPTLKKHALFWFRKGLRLHDNPALIAAIQGSATYRCVYILDPWFAGASQVGISKWRFLLESLEDLDSSLRKLNSRLYVVRGQPADVLPRLFQEWSITTFAFEEDSEPYGKERDAAISALAREFNIQVISKSSHTLYDPKVVIAANGNSPPLTYKRFQSILSTLPPPEKPCETLSAFAVSSVTTPVSHDHNDKFSVPSLDELGFDTDSLVPATFRGGESEALARLNRHLERKAWVASFEQPKMKPQSLYPSGTGLSPYLRFGCLSPRTFYWKLTELYKRVKKGVDPPLALHGQLLWREFFYTVATNNPNFDRMVGNSVCVQIPWDHNPEALAKWAEGMTGFPWIDAIMVQLRREGWIHHLARHAVACFLTRGDLWISWEEGMKVFDEMLLDADWSVNAGMWMWLSCSAFFQQFFHCYCPVAFGKRADPSGDFVRHYLPVLKGMPTQYIYEPWTAPESVQKAAMCIVGKDYPLPMVQHSVVSQINLERMRQVYKRLVLKSSARNRMFSGLPKMPKVDIFLTKVKMFLSTSSDEEVSQKQRRRSKHINDC</sequence>
<keyword evidence="3 4" id="KW-0274">FAD</keyword>
<dbReference type="InterPro" id="IPR005101">
    <property type="entry name" value="Cryptochr/Photolyase_FAD-bd"/>
</dbReference>
<dbReference type="GO" id="GO:0003677">
    <property type="term" value="F:DNA binding"/>
    <property type="evidence" value="ECO:0007669"/>
    <property type="project" value="TreeGrafter"/>
</dbReference>
<feature type="site" description="Electron transfer via tryptophanyl radical" evidence="5">
    <location>
        <position position="396"/>
    </location>
</feature>
<keyword evidence="8" id="KW-1185">Reference proteome</keyword>
<dbReference type="Pfam" id="PF03441">
    <property type="entry name" value="FAD_binding_7"/>
    <property type="match status" value="1"/>
</dbReference>
<evidence type="ECO:0000256" key="3">
    <source>
        <dbReference type="ARBA" id="ARBA00022827"/>
    </source>
</evidence>
<dbReference type="InterPro" id="IPR002081">
    <property type="entry name" value="Cryptochrome/DNA_photolyase_1"/>
</dbReference>
<feature type="site" description="Electron transfer via tryptophanyl radical" evidence="5">
    <location>
        <position position="419"/>
    </location>
</feature>
<evidence type="ECO:0000313" key="7">
    <source>
        <dbReference type="EMBL" id="GFO43536.1"/>
    </source>
</evidence>
<dbReference type="Gene3D" id="1.25.40.80">
    <property type="match status" value="1"/>
</dbReference>
<evidence type="ECO:0000256" key="5">
    <source>
        <dbReference type="PIRSR" id="PIRSR602081-2"/>
    </source>
</evidence>
<dbReference type="SUPFAM" id="SSF52425">
    <property type="entry name" value="Cryptochrome/photolyase, N-terminal domain"/>
    <property type="match status" value="1"/>
</dbReference>
<dbReference type="GO" id="GO:0043153">
    <property type="term" value="P:entrainment of circadian clock by photoperiod"/>
    <property type="evidence" value="ECO:0007669"/>
    <property type="project" value="TreeGrafter"/>
</dbReference>
<dbReference type="PANTHER" id="PTHR11455">
    <property type="entry name" value="CRYPTOCHROME"/>
    <property type="match status" value="1"/>
</dbReference>
<dbReference type="InterPro" id="IPR006050">
    <property type="entry name" value="DNA_photolyase_N"/>
</dbReference>
<dbReference type="GO" id="GO:0005737">
    <property type="term" value="C:cytoplasm"/>
    <property type="evidence" value="ECO:0007669"/>
    <property type="project" value="TreeGrafter"/>
</dbReference>
<dbReference type="AlphaFoldDB" id="A0AAV4DH81"/>
<feature type="binding site" evidence="4">
    <location>
        <begin position="311"/>
        <end position="318"/>
    </location>
    <ligand>
        <name>FAD</name>
        <dbReference type="ChEBI" id="CHEBI:57692"/>
    </ligand>
</feature>
<gene>
    <name evidence="7" type="ORF">PoB_007004100</name>
</gene>
<dbReference type="Gene3D" id="3.40.50.620">
    <property type="entry name" value="HUPs"/>
    <property type="match status" value="1"/>
</dbReference>
<comment type="similarity">
    <text evidence="1">Belongs to the DNA photolyase class-1 family.</text>
</comment>
<dbReference type="Pfam" id="PF00875">
    <property type="entry name" value="DNA_photolyase"/>
    <property type="match status" value="1"/>
</dbReference>
<comment type="caution">
    <text evidence="7">The sequence shown here is derived from an EMBL/GenBank/DDBJ whole genome shotgun (WGS) entry which is preliminary data.</text>
</comment>
<dbReference type="GO" id="GO:0045892">
    <property type="term" value="P:negative regulation of DNA-templated transcription"/>
    <property type="evidence" value="ECO:0007669"/>
    <property type="project" value="TreeGrafter"/>
</dbReference>
<feature type="binding site" evidence="4">
    <location>
        <begin position="409"/>
        <end position="411"/>
    </location>
    <ligand>
        <name>FAD</name>
        <dbReference type="ChEBI" id="CHEBI:57692"/>
    </ligand>
</feature>
<evidence type="ECO:0000256" key="4">
    <source>
        <dbReference type="PIRSR" id="PIRSR602081-1"/>
    </source>
</evidence>
<feature type="domain" description="Photolyase/cryptochrome alpha/beta" evidence="6">
    <location>
        <begin position="25"/>
        <end position="154"/>
    </location>
</feature>
<dbReference type="PROSITE" id="PS51645">
    <property type="entry name" value="PHR_CRY_ALPHA_BETA"/>
    <property type="match status" value="1"/>
</dbReference>
<keyword evidence="2 4" id="KW-0285">Flavoprotein</keyword>
<dbReference type="Proteomes" id="UP000735302">
    <property type="component" value="Unassembled WGS sequence"/>
</dbReference>
<comment type="cofactor">
    <cofactor evidence="4">
        <name>FAD</name>
        <dbReference type="ChEBI" id="CHEBI:57692"/>
    </cofactor>
    <text evidence="4">Binds 1 FAD per subunit.</text>
</comment>
<dbReference type="GO" id="GO:0071949">
    <property type="term" value="F:FAD binding"/>
    <property type="evidence" value="ECO:0007669"/>
    <property type="project" value="TreeGrafter"/>
</dbReference>
<dbReference type="GO" id="GO:0005634">
    <property type="term" value="C:nucleus"/>
    <property type="evidence" value="ECO:0007669"/>
    <property type="project" value="TreeGrafter"/>
</dbReference>
<evidence type="ECO:0000256" key="2">
    <source>
        <dbReference type="ARBA" id="ARBA00022630"/>
    </source>
</evidence>
<reference evidence="7 8" key="1">
    <citation type="journal article" date="2021" name="Elife">
        <title>Chloroplast acquisition without the gene transfer in kleptoplastic sea slugs, Plakobranchus ocellatus.</title>
        <authorList>
            <person name="Maeda T."/>
            <person name="Takahashi S."/>
            <person name="Yoshida T."/>
            <person name="Shimamura S."/>
            <person name="Takaki Y."/>
            <person name="Nagai Y."/>
            <person name="Toyoda A."/>
            <person name="Suzuki Y."/>
            <person name="Arimoto A."/>
            <person name="Ishii H."/>
            <person name="Satoh N."/>
            <person name="Nishiyama T."/>
            <person name="Hasebe M."/>
            <person name="Maruyama T."/>
            <person name="Minagawa J."/>
            <person name="Obokata J."/>
            <person name="Shigenobu S."/>
        </authorList>
    </citation>
    <scope>NUCLEOTIDE SEQUENCE [LARGE SCALE GENOMIC DNA]</scope>
</reference>
<dbReference type="SUPFAM" id="SSF48173">
    <property type="entry name" value="Cryptochrome/photolyase FAD-binding domain"/>
    <property type="match status" value="1"/>
</dbReference>